<evidence type="ECO:0000313" key="1">
    <source>
        <dbReference type="EMBL" id="KAG6382432.1"/>
    </source>
</evidence>
<gene>
    <name evidence="1" type="ORF">SASPL_157901</name>
</gene>
<comment type="caution">
    <text evidence="1">The sequence shown here is derived from an EMBL/GenBank/DDBJ whole genome shotgun (WGS) entry which is preliminary data.</text>
</comment>
<accession>A0A8X8VU59</accession>
<dbReference type="EMBL" id="PNBA02001085">
    <property type="protein sequence ID" value="KAG6382432.1"/>
    <property type="molecule type" value="Genomic_DNA"/>
</dbReference>
<dbReference type="InterPro" id="IPR006740">
    <property type="entry name" value="DUF604"/>
</dbReference>
<keyword evidence="2" id="KW-1185">Reference proteome</keyword>
<dbReference type="Pfam" id="PF04646">
    <property type="entry name" value="DUF604"/>
    <property type="match status" value="1"/>
</dbReference>
<name>A0A8X8VU59_SALSN</name>
<dbReference type="PANTHER" id="PTHR10811">
    <property type="entry name" value="FRINGE-RELATED"/>
    <property type="match status" value="1"/>
</dbReference>
<evidence type="ECO:0000313" key="2">
    <source>
        <dbReference type="Proteomes" id="UP000298416"/>
    </source>
</evidence>
<dbReference type="Gene3D" id="3.90.550.50">
    <property type="match status" value="1"/>
</dbReference>
<sequence>MTMTHEFKFDPHGDALTTSLKAAVAVISILSISLAAYSAIHDPTQPLLLARPDQISSAPTTPHQRLPPRLRHRRVDRHLVERARYSDLWWKPGSTRGYVFLEKDPVGSVGLIGSIIDHRVSSEWRRFRRTKGLESAVRIARVVADLYRVRLPGVRWFVMGDDDTVFFPENLAAVLGRHDHRRMVYVGGNSESVEQDVEHAYDMAFGGGGFAVSYPLAAELAASMDGCLDRYHYFYGSDQRVWACVGNSVSANREPGFHQEEGSERTVTTYRKAGDRVMSNGCNKDFAHAMAIENVTVLAPKMEQQEWDQVST</sequence>
<proteinExistence type="predicted"/>
<organism evidence="1">
    <name type="scientific">Salvia splendens</name>
    <name type="common">Scarlet sage</name>
    <dbReference type="NCBI Taxonomy" id="180675"/>
    <lineage>
        <taxon>Eukaryota</taxon>
        <taxon>Viridiplantae</taxon>
        <taxon>Streptophyta</taxon>
        <taxon>Embryophyta</taxon>
        <taxon>Tracheophyta</taxon>
        <taxon>Spermatophyta</taxon>
        <taxon>Magnoliopsida</taxon>
        <taxon>eudicotyledons</taxon>
        <taxon>Gunneridae</taxon>
        <taxon>Pentapetalae</taxon>
        <taxon>asterids</taxon>
        <taxon>lamiids</taxon>
        <taxon>Lamiales</taxon>
        <taxon>Lamiaceae</taxon>
        <taxon>Nepetoideae</taxon>
        <taxon>Mentheae</taxon>
        <taxon>Salviinae</taxon>
        <taxon>Salvia</taxon>
        <taxon>Salvia subgen. Calosphace</taxon>
        <taxon>core Calosphace</taxon>
    </lineage>
</organism>
<dbReference type="Proteomes" id="UP000298416">
    <property type="component" value="Unassembled WGS sequence"/>
</dbReference>
<reference evidence="1" key="2">
    <citation type="submission" date="2020-08" db="EMBL/GenBank/DDBJ databases">
        <title>Plant Genome Project.</title>
        <authorList>
            <person name="Zhang R.-G."/>
        </authorList>
    </citation>
    <scope>NUCLEOTIDE SEQUENCE</scope>
    <source>
        <strain evidence="1">Huo1</strain>
        <tissue evidence="1">Leaf</tissue>
    </source>
</reference>
<reference evidence="1" key="1">
    <citation type="submission" date="2018-01" db="EMBL/GenBank/DDBJ databases">
        <authorList>
            <person name="Mao J.F."/>
        </authorList>
    </citation>
    <scope>NUCLEOTIDE SEQUENCE</scope>
    <source>
        <strain evidence="1">Huo1</strain>
        <tissue evidence="1">Leaf</tissue>
    </source>
</reference>
<protein>
    <submittedName>
        <fullName evidence="1">Uncharacterized protein</fullName>
    </submittedName>
</protein>
<dbReference type="AlphaFoldDB" id="A0A8X8VU59"/>